<dbReference type="Pfam" id="PF25145">
    <property type="entry name" value="NfeD1b_N"/>
    <property type="match status" value="1"/>
</dbReference>
<keyword evidence="3 5" id="KW-1133">Transmembrane helix</keyword>
<dbReference type="PANTHER" id="PTHR33507">
    <property type="entry name" value="INNER MEMBRANE PROTEIN YBBJ"/>
    <property type="match status" value="1"/>
</dbReference>
<feature type="domain" description="NfeD1b N-terminal" evidence="8">
    <location>
        <begin position="26"/>
        <end position="186"/>
    </location>
</feature>
<dbReference type="InterPro" id="IPR056738">
    <property type="entry name" value="NfeD1b_N"/>
</dbReference>
<dbReference type="Gene3D" id="3.90.226.10">
    <property type="entry name" value="2-enoyl-CoA Hydratase, Chain A, domain 1"/>
    <property type="match status" value="1"/>
</dbReference>
<feature type="domain" description="NfeD-like C-terminal" evidence="6">
    <location>
        <begin position="425"/>
        <end position="477"/>
    </location>
</feature>
<evidence type="ECO:0000256" key="1">
    <source>
        <dbReference type="ARBA" id="ARBA00004141"/>
    </source>
</evidence>
<evidence type="ECO:0000256" key="2">
    <source>
        <dbReference type="ARBA" id="ARBA00022692"/>
    </source>
</evidence>
<proteinExistence type="predicted"/>
<dbReference type="Gene3D" id="2.40.50.140">
    <property type="entry name" value="Nucleic acid-binding proteins"/>
    <property type="match status" value="1"/>
</dbReference>
<dbReference type="EMBL" id="CP061800">
    <property type="protein sequence ID" value="QTA85438.1"/>
    <property type="molecule type" value="Genomic_DNA"/>
</dbReference>
<reference evidence="9" key="1">
    <citation type="journal article" date="2021" name="Microb. Physiol.">
        <title>Proteogenomic Insights into the Physiology of Marine, Sulfate-Reducing, Filamentous Desulfonema limicola and Desulfonema magnum.</title>
        <authorList>
            <person name="Schnaars V."/>
            <person name="Wohlbrand L."/>
            <person name="Scheve S."/>
            <person name="Hinrichs C."/>
            <person name="Reinhardt R."/>
            <person name="Rabus R."/>
        </authorList>
    </citation>
    <scope>NUCLEOTIDE SEQUENCE</scope>
    <source>
        <strain evidence="9">4be13</strain>
    </source>
</reference>
<protein>
    <submittedName>
        <fullName evidence="9">Peptidase and NfeD-like domain-containing protein</fullName>
    </submittedName>
</protein>
<feature type="transmembrane region" description="Helical" evidence="5">
    <location>
        <begin position="257"/>
        <end position="278"/>
    </location>
</feature>
<organism evidence="9 10">
    <name type="scientific">Desulfonema magnum</name>
    <dbReference type="NCBI Taxonomy" id="45655"/>
    <lineage>
        <taxon>Bacteria</taxon>
        <taxon>Pseudomonadati</taxon>
        <taxon>Thermodesulfobacteriota</taxon>
        <taxon>Desulfobacteria</taxon>
        <taxon>Desulfobacterales</taxon>
        <taxon>Desulfococcaceae</taxon>
        <taxon>Desulfonema</taxon>
    </lineage>
</organism>
<dbReference type="InterPro" id="IPR029045">
    <property type="entry name" value="ClpP/crotonase-like_dom_sf"/>
</dbReference>
<dbReference type="InterPro" id="IPR056739">
    <property type="entry name" value="NfeD_membrane"/>
</dbReference>
<evidence type="ECO:0000256" key="4">
    <source>
        <dbReference type="ARBA" id="ARBA00023136"/>
    </source>
</evidence>
<dbReference type="CDD" id="cd07021">
    <property type="entry name" value="Clp_protease_NfeD_like"/>
    <property type="match status" value="1"/>
</dbReference>
<accession>A0A975GM39</accession>
<dbReference type="AlphaFoldDB" id="A0A975GM39"/>
<dbReference type="InterPro" id="IPR012340">
    <property type="entry name" value="NA-bd_OB-fold"/>
</dbReference>
<evidence type="ECO:0000259" key="6">
    <source>
        <dbReference type="Pfam" id="PF01957"/>
    </source>
</evidence>
<feature type="transmembrane region" description="Helical" evidence="5">
    <location>
        <begin position="308"/>
        <end position="326"/>
    </location>
</feature>
<evidence type="ECO:0000256" key="3">
    <source>
        <dbReference type="ARBA" id="ARBA00022989"/>
    </source>
</evidence>
<dbReference type="Proteomes" id="UP000663722">
    <property type="component" value="Chromosome"/>
</dbReference>
<feature type="domain" description="NfeD integral membrane" evidence="7">
    <location>
        <begin position="264"/>
        <end position="389"/>
    </location>
</feature>
<dbReference type="InterPro" id="IPR002810">
    <property type="entry name" value="NfeD-like_C"/>
</dbReference>
<dbReference type="Pfam" id="PF24961">
    <property type="entry name" value="NfeD_membrane"/>
    <property type="match status" value="1"/>
</dbReference>
<evidence type="ECO:0000259" key="7">
    <source>
        <dbReference type="Pfam" id="PF24961"/>
    </source>
</evidence>
<name>A0A975GM39_9BACT</name>
<dbReference type="GO" id="GO:0005886">
    <property type="term" value="C:plasma membrane"/>
    <property type="evidence" value="ECO:0007669"/>
    <property type="project" value="TreeGrafter"/>
</dbReference>
<sequence length="483" mass="52968">MTLLWACTGCGAVSASDSGQTPVRHVVVIPVAGEVGPAMAAFIERTLDQGAEQYDNALYVLEMDTFGGRVDSAFQIVETLLNKPRGKTIAYVKKKAISAGALIALACNELTMKHSTTIGDCAPIIFSNEGPKMLGEKFQSPLRAKFRTLAKRNGYPETLAESMVSSDMTVFRIEMDDGRILYIDSVEYEDFSEKEREQIRSKKTVVGKGKLLTMDDQEALEFGFSKMSVESVEEMLEKKNITNYQMIRFEESWSEQLVRLITKIAPILMLLGFAGLYIEMQTPGFGVPGIVGITCLALVFLSQYMVGLANHTEFLIITIGIMLLGIEMFVIPGFGVIGIAGIALMAAGMILSLQDFVLPKVPWERKLFEKNIMTVLGSLFSAFVVIIFFFRYAFPKISQVIHGPYLSADLASSRIDSDNSVNISVGDSGVVIKPLRPSGSVKIGDEVFDMISEGEYIDKGASVVITEIRANRIVVTRSSANDL</sequence>
<gene>
    <name evidence="9" type="ORF">dnm_014480</name>
</gene>
<feature type="transmembrane region" description="Helical" evidence="5">
    <location>
        <begin position="372"/>
        <end position="394"/>
    </location>
</feature>
<evidence type="ECO:0000256" key="5">
    <source>
        <dbReference type="SAM" id="Phobius"/>
    </source>
</evidence>
<dbReference type="InterPro" id="IPR052165">
    <property type="entry name" value="Membrane_assoc_protease"/>
</dbReference>
<comment type="subcellular location">
    <subcellularLocation>
        <location evidence="1">Membrane</location>
        <topology evidence="1">Multi-pass membrane protein</topology>
    </subcellularLocation>
</comment>
<keyword evidence="10" id="KW-1185">Reference proteome</keyword>
<dbReference type="KEGG" id="dmm:dnm_014480"/>
<keyword evidence="4 5" id="KW-0472">Membrane</keyword>
<evidence type="ECO:0000259" key="8">
    <source>
        <dbReference type="Pfam" id="PF25145"/>
    </source>
</evidence>
<dbReference type="Pfam" id="PF01957">
    <property type="entry name" value="NfeD"/>
    <property type="match status" value="1"/>
</dbReference>
<dbReference type="SUPFAM" id="SSF52096">
    <property type="entry name" value="ClpP/crotonase"/>
    <property type="match status" value="1"/>
</dbReference>
<keyword evidence="2 5" id="KW-0812">Transmembrane</keyword>
<dbReference type="PANTHER" id="PTHR33507:SF3">
    <property type="entry name" value="INNER MEMBRANE PROTEIN YBBJ"/>
    <property type="match status" value="1"/>
</dbReference>
<evidence type="ECO:0000313" key="10">
    <source>
        <dbReference type="Proteomes" id="UP000663722"/>
    </source>
</evidence>
<evidence type="ECO:0000313" key="9">
    <source>
        <dbReference type="EMBL" id="QTA85438.1"/>
    </source>
</evidence>
<feature type="transmembrane region" description="Helical" evidence="5">
    <location>
        <begin position="333"/>
        <end position="352"/>
    </location>
</feature>
<feature type="transmembrane region" description="Helical" evidence="5">
    <location>
        <begin position="285"/>
        <end position="302"/>
    </location>
</feature>